<name>A0A6C0LSY8_9ZZZZ</name>
<reference evidence="1" key="1">
    <citation type="journal article" date="2020" name="Nature">
        <title>Giant virus diversity and host interactions through global metagenomics.</title>
        <authorList>
            <person name="Schulz F."/>
            <person name="Roux S."/>
            <person name="Paez-Espino D."/>
            <person name="Jungbluth S."/>
            <person name="Walsh D.A."/>
            <person name="Denef V.J."/>
            <person name="McMahon K.D."/>
            <person name="Konstantinidis K.T."/>
            <person name="Eloe-Fadrosh E.A."/>
            <person name="Kyrpides N.C."/>
            <person name="Woyke T."/>
        </authorList>
    </citation>
    <scope>NUCLEOTIDE SEQUENCE</scope>
    <source>
        <strain evidence="1">GVMAG-S-1014582-52</strain>
    </source>
</reference>
<dbReference type="AlphaFoldDB" id="A0A6C0LSY8"/>
<protein>
    <submittedName>
        <fullName evidence="1">Uncharacterized protein</fullName>
    </submittedName>
</protein>
<accession>A0A6C0LSY8</accession>
<evidence type="ECO:0000313" key="1">
    <source>
        <dbReference type="EMBL" id="QHU33125.1"/>
    </source>
</evidence>
<organism evidence="1">
    <name type="scientific">viral metagenome</name>
    <dbReference type="NCBI Taxonomy" id="1070528"/>
    <lineage>
        <taxon>unclassified sequences</taxon>
        <taxon>metagenomes</taxon>
        <taxon>organismal metagenomes</taxon>
    </lineage>
</organism>
<sequence length="360" mass="42818">MNLLIEKCIDVRPNITYVAIGAAYSTEGGMQQFPPFLDNLFKNYIDFTFHVILIDPLIEQVPELVRYVNLSYPNKNLSKINFNNYSSDNLTVDIIREYFEFDKIYNKIKCKSFDLILSLIERTIYAKKEKYNNTYLLFIHDFSGHQTNILSEYIYNFCKINFIEEELKIYQKNILIDITFASNDCCFPDLKGEFSNPIIINDENNSLFIFNPFMLTPNDLGMMFLFNYSKPVIKNLCLHIIMYKLQQFNTSILNKYILSKSKFLSTDLDKESEILFELVRKELDFLNFYDAEVIDNLMIEFSNQLFNSEDKFKLQVIFRMMMKKIKLFLSNISFNNYVNKFIVHIKKHQPFCLYIHILEL</sequence>
<proteinExistence type="predicted"/>
<dbReference type="EMBL" id="MN740556">
    <property type="protein sequence ID" value="QHU33125.1"/>
    <property type="molecule type" value="Genomic_DNA"/>
</dbReference>